<gene>
    <name evidence="1" type="ORF">AB835_05590</name>
</gene>
<dbReference type="Gene3D" id="3.10.450.40">
    <property type="match status" value="1"/>
</dbReference>
<comment type="caution">
    <text evidence="1">The sequence shown here is derived from an EMBL/GenBank/DDBJ whole genome shotgun (WGS) entry which is preliminary data.</text>
</comment>
<dbReference type="Proteomes" id="UP000242502">
    <property type="component" value="Unassembled WGS sequence"/>
</dbReference>
<sequence length="122" mass="13470">MHHQNIHTEKNQHTDIKAKITITQAIDIAVESSDMTVNSASLEFVGDKPIYDIELNTGTDFSRKLINGVTGDVMSEFAFNSTDSDAAEYLLADLFGDECEYDSCDSVVDHHNKPDDINGTKS</sequence>
<reference evidence="1 2" key="1">
    <citation type="journal article" date="2016" name="Appl. Environ. Microbiol.">
        <title>Lack of Overt Genome Reduction in the Bryostatin-Producing Bryozoan Symbiont "Candidatus Endobugula sertula".</title>
        <authorList>
            <person name="Miller I.J."/>
            <person name="Vanee N."/>
            <person name="Fong S.S."/>
            <person name="Lim-Fong G.E."/>
            <person name="Kwan J.C."/>
        </authorList>
    </citation>
    <scope>NUCLEOTIDE SEQUENCE [LARGE SCALE GENOMIC DNA]</scope>
    <source>
        <strain evidence="1">AB1-4</strain>
    </source>
</reference>
<proteinExistence type="predicted"/>
<name>A0A1D2QRC8_9GAMM</name>
<accession>A0A1D2QRC8</accession>
<evidence type="ECO:0000313" key="2">
    <source>
        <dbReference type="Proteomes" id="UP000242502"/>
    </source>
</evidence>
<evidence type="ECO:0000313" key="1">
    <source>
        <dbReference type="EMBL" id="ODS24093.1"/>
    </source>
</evidence>
<protein>
    <submittedName>
        <fullName evidence="1">Uncharacterized protein</fullName>
    </submittedName>
</protein>
<dbReference type="EMBL" id="MDLC01000014">
    <property type="protein sequence ID" value="ODS24093.1"/>
    <property type="molecule type" value="Genomic_DNA"/>
</dbReference>
<dbReference type="AlphaFoldDB" id="A0A1D2QRC8"/>
<organism evidence="1 2">
    <name type="scientific">Candidatus Endobugula sertula</name>
    <name type="common">Bugula neritina bacterial symbiont</name>
    <dbReference type="NCBI Taxonomy" id="62101"/>
    <lineage>
        <taxon>Bacteria</taxon>
        <taxon>Pseudomonadati</taxon>
        <taxon>Pseudomonadota</taxon>
        <taxon>Gammaproteobacteria</taxon>
        <taxon>Cellvibrionales</taxon>
        <taxon>Cellvibrionaceae</taxon>
        <taxon>Candidatus Endobugula</taxon>
    </lineage>
</organism>